<proteinExistence type="predicted"/>
<evidence type="ECO:0000313" key="2">
    <source>
        <dbReference type="Proteomes" id="UP000235659"/>
    </source>
</evidence>
<reference evidence="1 2" key="1">
    <citation type="submission" date="2018-01" db="EMBL/GenBank/DDBJ databases">
        <title>Whole genome analyses suggest that Burkholderia sensu lato contains two further novel genera in the rhizoxinica-symbiotica group Mycetohabitans gen. nov., and Trinickia gen. nov.: implications for the evolution of diazotrophy and nodulation in the Burkholderiaceae.</title>
        <authorList>
            <person name="Estrada-de los Santos P."/>
            <person name="Palmer M."/>
            <person name="Chavez-Ramirez B."/>
            <person name="Beukes C."/>
            <person name="Steenkamp E.T."/>
            <person name="Hirsch A.M."/>
            <person name="Manyaka P."/>
            <person name="Maluk M."/>
            <person name="Lafos M."/>
            <person name="Crook M."/>
            <person name="Gross E."/>
            <person name="Simon M.F."/>
            <person name="Bueno dos Reis Junior F."/>
            <person name="Poole P.S."/>
            <person name="Venter S.N."/>
            <person name="James E.K."/>
        </authorList>
    </citation>
    <scope>NUCLEOTIDE SEQUENCE [LARGE SCALE GENOMIC DNA]</scope>
    <source>
        <strain evidence="1 2">WSM 3937</strain>
    </source>
</reference>
<gene>
    <name evidence="1" type="ORF">C0Z16_19520</name>
</gene>
<organism evidence="1 2">
    <name type="scientific">Paraburkholderia rhynchosiae</name>
    <dbReference type="NCBI Taxonomy" id="487049"/>
    <lineage>
        <taxon>Bacteria</taxon>
        <taxon>Pseudomonadati</taxon>
        <taxon>Pseudomonadota</taxon>
        <taxon>Betaproteobacteria</taxon>
        <taxon>Burkholderiales</taxon>
        <taxon>Burkholderiaceae</taxon>
        <taxon>Paraburkholderia</taxon>
    </lineage>
</organism>
<keyword evidence="2" id="KW-1185">Reference proteome</keyword>
<dbReference type="EMBL" id="PNXY01000013">
    <property type="protein sequence ID" value="PMS29351.1"/>
    <property type="molecule type" value="Genomic_DNA"/>
</dbReference>
<evidence type="ECO:0000313" key="1">
    <source>
        <dbReference type="EMBL" id="PMS29351.1"/>
    </source>
</evidence>
<protein>
    <submittedName>
        <fullName evidence="1">Uncharacterized protein</fullName>
    </submittedName>
</protein>
<accession>A0ABX4V2G6</accession>
<dbReference type="Proteomes" id="UP000235659">
    <property type="component" value="Unassembled WGS sequence"/>
</dbReference>
<name>A0ABX4V2G6_9BURK</name>
<comment type="caution">
    <text evidence="1">The sequence shown here is derived from an EMBL/GenBank/DDBJ whole genome shotgun (WGS) entry which is preliminary data.</text>
</comment>
<sequence>MTPNIRVNLQRKGKLNAAAAHFTDVVTIAFRRTDNETRRRAFMSPTAESCWAIVSGQAEGNLKQKAV</sequence>